<dbReference type="InterPro" id="IPR006162">
    <property type="entry name" value="Ppantetheine_attach_site"/>
</dbReference>
<feature type="region of interest" description="N-terminal hotdog fold" evidence="7">
    <location>
        <begin position="1868"/>
        <end position="1983"/>
    </location>
</feature>
<dbReference type="InterPro" id="IPR036291">
    <property type="entry name" value="NAD(P)-bd_dom_sf"/>
</dbReference>
<dbReference type="InterPro" id="IPR016039">
    <property type="entry name" value="Thiolase-like"/>
</dbReference>
<dbReference type="InterPro" id="IPR020841">
    <property type="entry name" value="PKS_Beta-ketoAc_synthase_dom"/>
</dbReference>
<dbReference type="InterPro" id="IPR018201">
    <property type="entry name" value="Ketoacyl_synth_AS"/>
</dbReference>
<gene>
    <name evidence="11" type="ORF">SAMN04488000_12733</name>
</gene>
<dbReference type="Pfam" id="PF02801">
    <property type="entry name" value="Ketoacyl-synt_C"/>
    <property type="match status" value="3"/>
</dbReference>
<evidence type="ECO:0000259" key="8">
    <source>
        <dbReference type="PROSITE" id="PS50075"/>
    </source>
</evidence>
<dbReference type="GO" id="GO:0071770">
    <property type="term" value="P:DIM/DIP cell wall layer assembly"/>
    <property type="evidence" value="ECO:0007669"/>
    <property type="project" value="TreeGrafter"/>
</dbReference>
<dbReference type="InterPro" id="IPR049551">
    <property type="entry name" value="PKS_DH_C"/>
</dbReference>
<dbReference type="Pfam" id="PF14765">
    <property type="entry name" value="PS-DH"/>
    <property type="match status" value="2"/>
</dbReference>
<evidence type="ECO:0000259" key="9">
    <source>
        <dbReference type="PROSITE" id="PS52004"/>
    </source>
</evidence>
<evidence type="ECO:0000313" key="12">
    <source>
        <dbReference type="Proteomes" id="UP000199503"/>
    </source>
</evidence>
<dbReference type="InterPro" id="IPR032821">
    <property type="entry name" value="PKS_assoc"/>
</dbReference>
<feature type="active site" description="Proton acceptor; for dehydratase activity" evidence="7">
    <location>
        <position position="3567"/>
    </location>
</feature>
<dbReference type="InterPro" id="IPR001227">
    <property type="entry name" value="Ac_transferase_dom_sf"/>
</dbReference>
<dbReference type="InterPro" id="IPR020806">
    <property type="entry name" value="PKS_PP-bd"/>
</dbReference>
<dbReference type="FunFam" id="3.40.50.720:FF:000084">
    <property type="entry name" value="Short-chain dehydrogenase reductase"/>
    <property type="match status" value="1"/>
</dbReference>
<dbReference type="PANTHER" id="PTHR43775:SF51">
    <property type="entry name" value="INACTIVE PHENOLPHTHIOCEROL SYNTHESIS POLYKETIDE SYNTHASE TYPE I PKS1-RELATED"/>
    <property type="match status" value="1"/>
</dbReference>
<keyword evidence="12" id="KW-1185">Reference proteome</keyword>
<dbReference type="SMART" id="SM01294">
    <property type="entry name" value="PKS_PP_betabranch"/>
    <property type="match status" value="2"/>
</dbReference>
<sequence length="4585" mass="480743">MKTSENAANTVQDGIAVVGLSCRLPGAVNPDAFWQLLVEGGSAVVETPPYRWDAKALYDPDLSHAGRSNSRWGAYLDDVDKFDPAFFGISPREATDMDPQQRLALELAWEALENAGVVPSALRERPIGVFMGAFGSDYATLSQRLGLDGIGHHTVTGLSRGLIANRISYTLGLRGPSFTVDSAQSSALVAVHLAAQSIRSGECEVALAGGVHLNLAPESTVGAAKFGGLSPDGRCHTFDSRANGYVRGEGGGVVVLKPLAKAIADGDDVLCVIRGSAVNNDGASDGLTTPDARAQAEVLRAAYRAAGVDPEQVQYVELHGTGTKVGDPIEASALGEVLGAGRAPADALRVGSVKTNIGHLEGAAGIAGLLKAVLSISRGKIPPSLNFAQPNPEIAFDELGIRVQTETADWTAEPRLAGVNSFGMGGANCHVVLSGPLQSRDGAADAGSSGDVVPFVLSARTPGALRAQAAGLRGRGLDHTGLAHALLTGRTLFDHRAVVIAANAEELEVGLAEVEQGAPGTGVVLGHGETADTGPVFVFPGQGAQWVGMGRDLLDASEVFAESVSACENALAPHVNWSLSEVLRTGEGLDLVDVVQPASWAVMVSLARLWESAGVRPAAVLGHSQGEIAAAVISGKLSLEDAATVVALRSRIIAAELAGLGAMASVALPADQVRPRLAALPGVDVAVVNSPRSTVVAGDPDTIDALVAQWRQEDVRARRVAVDYASHSPHVDSIRDQVVDALAGIRPQQGTVPLFSTADCEWADRLDAAYWAHNLRQPVRFGEATEALLAQGFRHFVEVSSHPVLVGAVEDSVTASDVENAVVVGSLRRDEGDLRRFLTSAAEAFVGGVRVDWSAVMPAARTHVRAADLPTYPFQRQRFWIGDVEETPVETGPVLRGIDLVRTHAAAVLRTTPGAVSVREPFKRLGFDSVMVVELRNRLNAAASLRLPASIAFDFPTPAALAAEIDRLLPSGAPAPVASAERTNAVEEKAEAVEREDDPIVIVGMGCRFPGDIRSPEELWRFVSEESDAVGPYPSDRGWDLRGLFSEDTAVARTGGFLHDAPDFDAEFFGVSPREALAMDPQQRLLLEVSWEALEQAGIDPELLRGSDTGVFAGAMAGDYGTRLHESPDTVAGHLLTGVAGSVISGRIAYVLGLEGPALSVDTACSSSLVALNLAVEALRRGECSLALAGGVTVMSTPGMFAEFSRQRGLAQDGRCKAFSADADGTGWSEGVGVLVVERLSDALRHGHTVHAVVRGSAVNQDGASNGLTAPNGPSQQRVIRRALADAGLAMSDVDAVEAHGTGTALGDPIEAQAILATYGQDRDRPLWLGSLKSNLGHTQAAAGVAGVIKMVMAMRYGVLPKTLHVGEPSPHVDWASGAVELLTEARPWPEGTRRAAVSSFGISGTNAHVILEHRPRPDAPQRQERQAPFVLSAKTPQALTAQARRLHDHLAAHPGLDPADVAFSLATGRTAFDHRAAVLATDTAGLRELGEGRGARDHARPDEPVAFLFTGQGAQRLGMGRELYTTYPVFAAAFDEVAGELDRHLATPLREVVWGDDPAVLDRTEYTQPALFAVEVALYRLVRSWGVEPDFVTGHSIGEIAAAHVAGVLTLAGAAELVAARGRLMQALPAGGAMVSVQATADEVRPQLTSRVGLAAVNGPDAVVLSGAEDDVLALAAQWTERGRKTKRLTVSHAFHSPLMEPMLDEFRRVAERIGYAAPVIPVVSNLTGALATAEQLRSPEHWVRHVRDAVLFHDGVRYLREQGVTRLVELGPDGVLAAMAQNCLPGTEQLVLPALRRGRPEADTLVLALARLHTAGVTVDWTAFFAGTGAQSVELPTYAFQHERFWLEPVAKTADLASAGLDAVEHPMLKAALSVDGTTVLTGRLDPAELPWLADHQVGGAVVVPGTALLELAARAGAHVGRTGVTELLLVAPMVVPAGDALDVQVRVTADGALRTVSRAAGQGEWTTHVTGQLDEVSGTAPAAVPWPPAGCEPVDLGSFYPGLVERNLRYGPVFQGVRRLWRGDGELFAEVSLPETKNDYLLHPALLDAVLQPLAAGELLPDGGTARLPFSWTGARVDAFGASVLRARLTRLGPDTVRLSAWDGVGNPVLDADSVVLRPVSDAQLRDAVAADSLYRVDWRPTTAVGSAPGTTRRLPAQTDGPLAQRVREGLAWALETVQDWLAGEQRGRLSIVTGADPVGAAVQGLGRSAQTEHPGRFQLIEVDGTDASEALVSSLAGSSDPQISVREGNALVPRLVRHTVAPAASDIKWDRGSLLVTGAGGVVGSALTLHAVTTHGIGHVVLVSRRGERATGVAQLAEKLRSTGVSVTVEACDVAERAQVEGLLARVPDLRGIVHAAGTVADTVIETLTAEGVDAVLESKVDAVSHLDELTRGLDLDWFVVCSSVAGWWGTAGQANYAAANACLDAIVRDRAAAGFPALALAWGLWEERSELSGHLGDADLQRMARVGIAPLSTADAVAAFDGALRSTEPVLAPVRLDVRSVTGQPVPLLADLVRTPAVAKPAAVAPETSGGAFERLTADELRVELTTLVRTSAAAALGHAQLRDDQVEQPFSALGMDSLTALELRNQLSQATGLRLSPTLLFDRPSPLDVIEHLVEELSTEKDTTVTQAVQRTEPEAAPEDDPIVIVGMAARYPGGVSTPQELWDLVATGTDGITPFPDNRGWDLDTLFHDDPAHRGTSYTREGGFLHDAADFDASFFGIAPREALSMDPQQRLLLETSWEALESAGVDPLSMKGSRTGVYTGVMFHDYSTRVQDVHSIPEGMEGMLTLGSHGSVASGRISYVFGLQGPTMSVDTACSSSLVALHLAAQALRNDECSMALVGGVSVMSTPVTFVEFSRQRALAADGRCRAFSADASGTSWAEGAGMLVVERLSDARRNGHRVLAVVRGSAVNSDGASNGLTAPSGSAQRKLIEQALADARLSPSDVDVVEAHGTGTALGDPIEAQAVLDTYGQDRDRPLWLGSLKSNTGHTQAAAGVGGIIKMIMAMRHGVLPKTLHVSEPSPHADWTSGSVELLTEARPWPEGTRRAAVSSFGIGGTNAHVILEGPAETAVAADEPRAGAITPWVLSAKTAAALRAQAARLAGFLDREPGHDDAAIAAALTSRSRFDQRAVVLGGDRDSLLAGLTAAARGEDAPNLFVTQEKRAGETAFLFAGQGSQRAGMGRELYEAFPAFAAAFDEAAEVLDPLLGVSLRDLVFTGDSLDRTDHAQPALFALEVSLFRLLESWGVRPDRMAGHSIGEIAAAHVAGVMSLRDAATLVAARGRLMGGLPTGGVMVAVEASAAEVTGLLAGHEHEVGIAAVNGPRATVLSGAAAPVEAITEQLRSRGHRTKALRVSHAFHSPLMGPMLEEFRDVVSRIEFSAPRIPMVSTLTGQAAVAGDFTTAEYWVRHVRESVRFQDAVRALEVGGVGTFVELGPDGVLSAMASANLSTQAALLPVLRKDRAEPRALLDTVAKLFVRGISVDWSAVLVQDVRPHVELPTYAFQRQRFWLDAPRTTGGVAGTGLGEVGHPLLTASMSLAGSGATVLTGRLSTASPAWAGGHRVGGAAVVPGTALLEMAARAGAQVGCPRVAELVFRAAVVLPAEGALEVQVEVSAPEGDGGRVLTLHSRTSADAPWTAHATGRLVPAAPGAGESLTEWPPANAEPVDLEGLHPRLAEDGLGYGPEFQGVRRAWRRGGDVFAEVSLPATVQDEAGAYLVHPALLDSALHPLLADSLRLPFSWAGVQVHGPGAASLRVRLRDNGQDSFGIVAWDGVGMPVLSADELVARPVVREQLRGIGAAQAAETLFRIDWTAPKTLSGARGTGHLTFMVDNGDPALPLPQRVRTALDAALTSVRGWVARDHEPGAQLVVLTRGAVDGDPVAAAVWGLVRSAQTEHPGLLQLIDLDGTAASDKAWRELVGTDESQLAVRAGQVRVPRLAGAGATAPSGLAEWRGGSLLVTGAGGVVGSALTRHAVREHGVRDVVLLSRRGASAPGMARLSAELRELGASVTVEACDAADREQLAGVLARIPADRPLAGVIHAAGTSRDATLQSLTPEVLEAVLPAKVDAVTHLDELTRDLDLTWFVVCSSAAAWWGTAGQANYAAANACIDAIARSRRNAGQHALSLAWGLWAERSELSGHLDEADLRRLVRLGIVPLSTEDALTAFDTALRSREPMLAPIGLDTRQLADSESAPLTPLLRGHVKQRPAVESAPVSSIAGELAGKDEGAQETLLRDLVRGLVAQVLGFASADEVEADRGFFEVGFDSLTVLELRNRIEKATGTSVTPTAIFDHSTPGALAKYLRILLAGDQQAEQPLDVDGPSLAGTTVLLTGAAGGLGRVFAERLSEAGANLVLTGRDQAALDDLAGSLSGPSLALVADVTDSTALVSAVERAEQEFGAVDVLINNAGVGGPAGPMWEVDEDAWWQAMEVNVRGTLRACRAAVPGMVERGHGRVVNIVSSAGRHRWPNVSGYSVSKAAAIKLGENLAPELEGTGVSVLNYHPGLVDLGLTRKQLAAGETGDSRVDGVSAWMADQRDGGRLTDPEESARMLVRLVSGEADSLSGSYLTPEDDLNRLLEG</sequence>
<feature type="domain" description="Carrier" evidence="8">
    <location>
        <begin position="2548"/>
        <end position="2623"/>
    </location>
</feature>
<feature type="region of interest" description="C-terminal hotdog fold" evidence="7">
    <location>
        <begin position="1994"/>
        <end position="2129"/>
    </location>
</feature>
<dbReference type="SUPFAM" id="SSF53901">
    <property type="entry name" value="Thiolase-like"/>
    <property type="match status" value="3"/>
</dbReference>
<dbReference type="InterPro" id="IPR057326">
    <property type="entry name" value="KR_dom"/>
</dbReference>
<dbReference type="SUPFAM" id="SSF52151">
    <property type="entry name" value="FabD/lysophospholipase-like"/>
    <property type="match status" value="3"/>
</dbReference>
<dbReference type="InterPro" id="IPR055123">
    <property type="entry name" value="SpnB-like_Rossmann"/>
</dbReference>
<dbReference type="EMBL" id="FOFV01000027">
    <property type="protein sequence ID" value="SES40800.1"/>
    <property type="molecule type" value="Genomic_DNA"/>
</dbReference>
<dbReference type="FunFam" id="3.40.47.10:FF:000019">
    <property type="entry name" value="Polyketide synthase type I"/>
    <property type="match status" value="3"/>
</dbReference>
<dbReference type="FunFam" id="3.40.366.10:FF:000002">
    <property type="entry name" value="Probable polyketide synthase 2"/>
    <property type="match status" value="3"/>
</dbReference>
<feature type="active site" description="Proton donor; for dehydratase activity" evidence="7">
    <location>
        <position position="2051"/>
    </location>
</feature>
<dbReference type="Pfam" id="PF00698">
    <property type="entry name" value="Acyl_transf_1"/>
    <property type="match status" value="3"/>
</dbReference>
<feature type="domain" description="Ketosynthase family 3 (KS3)" evidence="9">
    <location>
        <begin position="997"/>
        <end position="1414"/>
    </location>
</feature>
<dbReference type="CDD" id="cd05233">
    <property type="entry name" value="SDR_c"/>
    <property type="match status" value="1"/>
</dbReference>
<dbReference type="InterPro" id="IPR049900">
    <property type="entry name" value="PKS_mFAS_DH"/>
</dbReference>
<dbReference type="InterPro" id="IPR016036">
    <property type="entry name" value="Malonyl_transacylase_ACP-bd"/>
</dbReference>
<reference evidence="12" key="1">
    <citation type="submission" date="2016-10" db="EMBL/GenBank/DDBJ databases">
        <authorList>
            <person name="Varghese N."/>
            <person name="Submissions S."/>
        </authorList>
    </citation>
    <scope>NUCLEOTIDE SEQUENCE [LARGE SCALE GENOMIC DNA]</scope>
    <source>
        <strain evidence="12">DSM 44437</strain>
    </source>
</reference>
<dbReference type="InterPro" id="IPR036736">
    <property type="entry name" value="ACP-like_sf"/>
</dbReference>
<dbReference type="Pfam" id="PF08659">
    <property type="entry name" value="KR"/>
    <property type="match status" value="2"/>
</dbReference>
<dbReference type="STRING" id="65499.SAMN04488000_12733"/>
<evidence type="ECO:0000256" key="1">
    <source>
        <dbReference type="ARBA" id="ARBA00022450"/>
    </source>
</evidence>
<dbReference type="Gene3D" id="3.40.50.720">
    <property type="entry name" value="NAD(P)-binding Rossmann-like Domain"/>
    <property type="match status" value="3"/>
</dbReference>
<dbReference type="InterPro" id="IPR020807">
    <property type="entry name" value="PKS_DH"/>
</dbReference>
<dbReference type="InterPro" id="IPR050091">
    <property type="entry name" value="PKS_NRPS_Biosynth_Enz"/>
</dbReference>
<dbReference type="PRINTS" id="PR00080">
    <property type="entry name" value="SDRFAMILY"/>
</dbReference>
<dbReference type="SMART" id="SM00827">
    <property type="entry name" value="PKS_AT"/>
    <property type="match status" value="3"/>
</dbReference>
<dbReference type="GO" id="GO:0006633">
    <property type="term" value="P:fatty acid biosynthetic process"/>
    <property type="evidence" value="ECO:0007669"/>
    <property type="project" value="InterPro"/>
</dbReference>
<dbReference type="PROSITE" id="PS52019">
    <property type="entry name" value="PKS_MFAS_DH"/>
    <property type="match status" value="2"/>
</dbReference>
<keyword evidence="3 11" id="KW-0808">Transferase</keyword>
<dbReference type="SMART" id="SM00822">
    <property type="entry name" value="PKS_KR"/>
    <property type="match status" value="2"/>
</dbReference>
<dbReference type="Pfam" id="PF00106">
    <property type="entry name" value="adh_short"/>
    <property type="match status" value="1"/>
</dbReference>
<dbReference type="InterPro" id="IPR009081">
    <property type="entry name" value="PP-bd_ACP"/>
</dbReference>
<feature type="domain" description="Ketosynthase family 3 (KS3)" evidence="9">
    <location>
        <begin position="12"/>
        <end position="435"/>
    </location>
</feature>
<dbReference type="InterPro" id="IPR014031">
    <property type="entry name" value="Ketoacyl_synth_C"/>
</dbReference>
<dbReference type="InterPro" id="IPR002347">
    <property type="entry name" value="SDR_fam"/>
</dbReference>
<feature type="domain" description="PKS/mFAS DH" evidence="10">
    <location>
        <begin position="3535"/>
        <end position="3801"/>
    </location>
</feature>
<evidence type="ECO:0000256" key="2">
    <source>
        <dbReference type="ARBA" id="ARBA00022553"/>
    </source>
</evidence>
<dbReference type="Pfam" id="PF21089">
    <property type="entry name" value="PKS_DH_N"/>
    <property type="match status" value="2"/>
</dbReference>
<dbReference type="Pfam" id="PF22953">
    <property type="entry name" value="SpnB_Rossmann"/>
    <property type="match status" value="1"/>
</dbReference>
<dbReference type="GO" id="GO:0016491">
    <property type="term" value="F:oxidoreductase activity"/>
    <property type="evidence" value="ECO:0007669"/>
    <property type="project" value="UniProtKB-KW"/>
</dbReference>
<evidence type="ECO:0000256" key="4">
    <source>
        <dbReference type="ARBA" id="ARBA00022857"/>
    </source>
</evidence>
<keyword evidence="2" id="KW-0597">Phosphoprotein</keyword>
<feature type="domain" description="PKS/mFAS DH" evidence="10">
    <location>
        <begin position="1868"/>
        <end position="2129"/>
    </location>
</feature>
<dbReference type="InterPro" id="IPR013968">
    <property type="entry name" value="PKS_KR"/>
</dbReference>
<dbReference type="PROSITE" id="PS00606">
    <property type="entry name" value="KS3_1"/>
    <property type="match status" value="2"/>
</dbReference>
<dbReference type="Gene3D" id="3.40.47.10">
    <property type="match status" value="3"/>
</dbReference>
<feature type="region of interest" description="N-terminal hotdog fold" evidence="7">
    <location>
        <begin position="3535"/>
        <end position="3657"/>
    </location>
</feature>
<evidence type="ECO:0000256" key="3">
    <source>
        <dbReference type="ARBA" id="ARBA00022679"/>
    </source>
</evidence>
<feature type="region of interest" description="C-terminal hotdog fold" evidence="7">
    <location>
        <begin position="3669"/>
        <end position="3801"/>
    </location>
</feature>
<keyword evidence="4" id="KW-0521">NADP</keyword>
<dbReference type="SUPFAM" id="SSF47336">
    <property type="entry name" value="ACP-like"/>
    <property type="match status" value="3"/>
</dbReference>
<evidence type="ECO:0000259" key="10">
    <source>
        <dbReference type="PROSITE" id="PS52019"/>
    </source>
</evidence>
<dbReference type="PROSITE" id="PS52004">
    <property type="entry name" value="KS3_2"/>
    <property type="match status" value="3"/>
</dbReference>
<feature type="domain" description="Carrier" evidence="8">
    <location>
        <begin position="892"/>
        <end position="969"/>
    </location>
</feature>
<dbReference type="Gene3D" id="1.10.1200.10">
    <property type="entry name" value="ACP-like"/>
    <property type="match status" value="3"/>
</dbReference>
<dbReference type="SMART" id="SM00823">
    <property type="entry name" value="PKS_PP"/>
    <property type="match status" value="3"/>
</dbReference>
<proteinExistence type="predicted"/>
<dbReference type="CDD" id="cd08956">
    <property type="entry name" value="KR_3_FAS_SDR_x"/>
    <property type="match status" value="2"/>
</dbReference>
<evidence type="ECO:0000313" key="11">
    <source>
        <dbReference type="EMBL" id="SES40800.1"/>
    </source>
</evidence>
<evidence type="ECO:0000256" key="6">
    <source>
        <dbReference type="ARBA" id="ARBA00023315"/>
    </source>
</evidence>
<dbReference type="SMART" id="SM00825">
    <property type="entry name" value="PKS_KS"/>
    <property type="match status" value="3"/>
</dbReference>
<dbReference type="Proteomes" id="UP000199503">
    <property type="component" value="Unassembled WGS sequence"/>
</dbReference>
<dbReference type="PROSITE" id="PS00012">
    <property type="entry name" value="PHOSPHOPANTETHEINE"/>
    <property type="match status" value="3"/>
</dbReference>
<organism evidence="11 12">
    <name type="scientific">Lentzea albida</name>
    <dbReference type="NCBI Taxonomy" id="65499"/>
    <lineage>
        <taxon>Bacteria</taxon>
        <taxon>Bacillati</taxon>
        <taxon>Actinomycetota</taxon>
        <taxon>Actinomycetes</taxon>
        <taxon>Pseudonocardiales</taxon>
        <taxon>Pseudonocardiaceae</taxon>
        <taxon>Lentzea</taxon>
    </lineage>
</organism>
<dbReference type="SUPFAM" id="SSF55048">
    <property type="entry name" value="Probable ACP-binding domain of malonyl-CoA ACP transacylase"/>
    <property type="match status" value="3"/>
</dbReference>
<dbReference type="RefSeq" id="WP_089926913.1">
    <property type="nucleotide sequence ID" value="NZ_FOFV01000027.1"/>
</dbReference>
<dbReference type="GO" id="GO:0031177">
    <property type="term" value="F:phosphopantetheine binding"/>
    <property type="evidence" value="ECO:0007669"/>
    <property type="project" value="InterPro"/>
</dbReference>
<feature type="domain" description="Ketosynthase family 3 (KS3)" evidence="9">
    <location>
        <begin position="2646"/>
        <end position="3071"/>
    </location>
</feature>
<dbReference type="InterPro" id="IPR016035">
    <property type="entry name" value="Acyl_Trfase/lysoPLipase"/>
</dbReference>
<dbReference type="InterPro" id="IPR014030">
    <property type="entry name" value="Ketoacyl_synth_N"/>
</dbReference>
<keyword evidence="6" id="KW-0012">Acyltransferase</keyword>
<keyword evidence="1" id="KW-0596">Phosphopantetheine</keyword>
<evidence type="ECO:0000256" key="7">
    <source>
        <dbReference type="PROSITE-ProRule" id="PRU01363"/>
    </source>
</evidence>
<dbReference type="FunFam" id="3.30.70.250:FF:000003">
    <property type="entry name" value="Polyketide beta-ketoacyl synthase Pks3"/>
    <property type="match status" value="1"/>
</dbReference>
<dbReference type="InterPro" id="IPR042104">
    <property type="entry name" value="PKS_dehydratase_sf"/>
</dbReference>
<dbReference type="PANTHER" id="PTHR43775">
    <property type="entry name" value="FATTY ACID SYNTHASE"/>
    <property type="match status" value="1"/>
</dbReference>
<dbReference type="GO" id="GO:0004315">
    <property type="term" value="F:3-oxoacyl-[acyl-carrier-protein] synthase activity"/>
    <property type="evidence" value="ECO:0007669"/>
    <property type="project" value="InterPro"/>
</dbReference>
<dbReference type="Gene3D" id="3.40.366.10">
    <property type="entry name" value="Malonyl-Coenzyme A Acyl Carrier Protein, domain 2"/>
    <property type="match status" value="3"/>
</dbReference>
<dbReference type="SMART" id="SM00826">
    <property type="entry name" value="PKS_DH"/>
    <property type="match status" value="2"/>
</dbReference>
<dbReference type="InterPro" id="IPR014043">
    <property type="entry name" value="Acyl_transferase_dom"/>
</dbReference>
<feature type="active site" description="Proton donor; for dehydratase activity" evidence="7">
    <location>
        <position position="3730"/>
    </location>
</feature>
<accession>A0A1H9X3U3</accession>
<dbReference type="GO" id="GO:0004312">
    <property type="term" value="F:fatty acid synthase activity"/>
    <property type="evidence" value="ECO:0007669"/>
    <property type="project" value="TreeGrafter"/>
</dbReference>
<dbReference type="GO" id="GO:0005886">
    <property type="term" value="C:plasma membrane"/>
    <property type="evidence" value="ECO:0007669"/>
    <property type="project" value="TreeGrafter"/>
</dbReference>
<dbReference type="GO" id="GO:0005737">
    <property type="term" value="C:cytoplasm"/>
    <property type="evidence" value="ECO:0007669"/>
    <property type="project" value="TreeGrafter"/>
</dbReference>
<dbReference type="SUPFAM" id="SSF51735">
    <property type="entry name" value="NAD(P)-binding Rossmann-fold domains"/>
    <property type="match status" value="5"/>
</dbReference>
<dbReference type="OrthoDB" id="9778690at2"/>
<dbReference type="Pfam" id="PF16197">
    <property type="entry name" value="KAsynt_C_assoc"/>
    <property type="match status" value="3"/>
</dbReference>
<dbReference type="InterPro" id="IPR049552">
    <property type="entry name" value="PKS_DH_N"/>
</dbReference>
<name>A0A1H9X3U3_9PSEU</name>
<dbReference type="Gene3D" id="3.10.129.110">
    <property type="entry name" value="Polyketide synthase dehydratase"/>
    <property type="match status" value="2"/>
</dbReference>
<dbReference type="PRINTS" id="PR00081">
    <property type="entry name" value="GDHRDH"/>
</dbReference>
<protein>
    <submittedName>
        <fullName evidence="11">Acyl transferase domain-containing protein</fullName>
    </submittedName>
</protein>
<dbReference type="Pfam" id="PF00109">
    <property type="entry name" value="ketoacyl-synt"/>
    <property type="match status" value="3"/>
</dbReference>
<dbReference type="Pfam" id="PF00550">
    <property type="entry name" value="PP-binding"/>
    <property type="match status" value="3"/>
</dbReference>
<dbReference type="CDD" id="cd00833">
    <property type="entry name" value="PKS"/>
    <property type="match status" value="3"/>
</dbReference>
<feature type="domain" description="Carrier" evidence="8">
    <location>
        <begin position="4238"/>
        <end position="4313"/>
    </location>
</feature>
<keyword evidence="5" id="KW-0560">Oxidoreductase</keyword>
<feature type="active site" description="Proton acceptor; for dehydratase activity" evidence="7">
    <location>
        <position position="1898"/>
    </location>
</feature>
<evidence type="ECO:0000256" key="5">
    <source>
        <dbReference type="ARBA" id="ARBA00023002"/>
    </source>
</evidence>
<dbReference type="Gene3D" id="3.30.70.3290">
    <property type="match status" value="3"/>
</dbReference>
<dbReference type="PROSITE" id="PS50075">
    <property type="entry name" value="CARRIER"/>
    <property type="match status" value="3"/>
</dbReference>